<name>A0A6J7FD74_9ZZZZ</name>
<reference evidence="5" key="1">
    <citation type="submission" date="2020-05" db="EMBL/GenBank/DDBJ databases">
        <authorList>
            <person name="Chiriac C."/>
            <person name="Salcher M."/>
            <person name="Ghai R."/>
            <person name="Kavagutti S V."/>
        </authorList>
    </citation>
    <scope>NUCLEOTIDE SEQUENCE</scope>
</reference>
<organism evidence="5">
    <name type="scientific">freshwater metagenome</name>
    <dbReference type="NCBI Taxonomy" id="449393"/>
    <lineage>
        <taxon>unclassified sequences</taxon>
        <taxon>metagenomes</taxon>
        <taxon>ecological metagenomes</taxon>
    </lineage>
</organism>
<dbReference type="EMBL" id="CAFBMG010000023">
    <property type="protein sequence ID" value="CAB4894132.1"/>
    <property type="molecule type" value="Genomic_DNA"/>
</dbReference>
<evidence type="ECO:0000313" key="5">
    <source>
        <dbReference type="EMBL" id="CAB4894132.1"/>
    </source>
</evidence>
<dbReference type="InterPro" id="IPR026881">
    <property type="entry name" value="WYL_dom"/>
</dbReference>
<dbReference type="EMBL" id="CAEZSF010000011">
    <property type="protein sequence ID" value="CAB4530465.1"/>
    <property type="molecule type" value="Genomic_DNA"/>
</dbReference>
<dbReference type="Pfam" id="PF19187">
    <property type="entry name" value="HTH_PafC"/>
    <property type="match status" value="1"/>
</dbReference>
<proteinExistence type="predicted"/>
<evidence type="ECO:0000259" key="1">
    <source>
        <dbReference type="Pfam" id="PF13280"/>
    </source>
</evidence>
<evidence type="ECO:0000313" key="3">
    <source>
        <dbReference type="EMBL" id="CAB4530465.1"/>
    </source>
</evidence>
<feature type="domain" description="PafC HTH" evidence="2">
    <location>
        <begin position="8"/>
        <end position="122"/>
    </location>
</feature>
<evidence type="ECO:0000259" key="2">
    <source>
        <dbReference type="Pfam" id="PF19187"/>
    </source>
</evidence>
<dbReference type="PIRSF" id="PIRSF016838">
    <property type="entry name" value="PafC"/>
    <property type="match status" value="1"/>
</dbReference>
<dbReference type="InterPro" id="IPR028349">
    <property type="entry name" value="PafC-like"/>
</dbReference>
<dbReference type="AlphaFoldDB" id="A0A6J7FD74"/>
<sequence length="317" mass="34877">MSGIAAPDRVQRILAVIPYIIQNPGTPLTELAQRFSLSESDLRNDLELVFYGVGLYPFTPDVLVEVSFDNDCVTVNLADYFHRPVRLTHEQALTLLAGGRALIGRNGSDPDGVLSRAVQKLSAVLGEGAESSVEVALGPADTEILDALQSAVATKSRVTLSYYSYGRDEATLREVDPYRVLSRQGHWYLLAHCHLADAERLFRIDRIQAVELTGQNFDPPELIREVEETLSGAFSAVELMGPESIAWVADAYPYDVFERLPDGTVRLVIPVTATPWLERLLLRLDPSTTAVEVLSGESLLGIRVAAASRILTRYLQV</sequence>
<dbReference type="PANTHER" id="PTHR34580:SF1">
    <property type="entry name" value="PROTEIN PAFC"/>
    <property type="match status" value="1"/>
</dbReference>
<dbReference type="Pfam" id="PF13280">
    <property type="entry name" value="WYL"/>
    <property type="match status" value="1"/>
</dbReference>
<dbReference type="EMBL" id="CAEZYU010000008">
    <property type="protein sequence ID" value="CAB4730973.1"/>
    <property type="molecule type" value="Genomic_DNA"/>
</dbReference>
<dbReference type="InterPro" id="IPR043839">
    <property type="entry name" value="PafC_HTH"/>
</dbReference>
<dbReference type="PANTHER" id="PTHR34580">
    <property type="match status" value="1"/>
</dbReference>
<feature type="domain" description="WYL" evidence="1">
    <location>
        <begin position="143"/>
        <end position="212"/>
    </location>
</feature>
<gene>
    <name evidence="3" type="ORF">UFOPK1358_00242</name>
    <name evidence="4" type="ORF">UFOPK2766_00316</name>
    <name evidence="5" type="ORF">UFOPK3519_00475</name>
</gene>
<dbReference type="PROSITE" id="PS52050">
    <property type="entry name" value="WYL"/>
    <property type="match status" value="1"/>
</dbReference>
<dbReference type="InterPro" id="IPR051534">
    <property type="entry name" value="CBASS_pafABC_assoc_protein"/>
</dbReference>
<evidence type="ECO:0000313" key="4">
    <source>
        <dbReference type="EMBL" id="CAB4730973.1"/>
    </source>
</evidence>
<protein>
    <submittedName>
        <fullName evidence="5">Unannotated protein</fullName>
    </submittedName>
</protein>
<accession>A0A6J7FD74</accession>